<feature type="transmembrane region" description="Helical" evidence="1">
    <location>
        <begin position="16"/>
        <end position="41"/>
    </location>
</feature>
<reference evidence="2 3" key="1">
    <citation type="submission" date="2021-12" db="EMBL/GenBank/DDBJ databases">
        <title>Genome sequencing of bacteria with rrn-lacking chromosome and rrn-plasmid.</title>
        <authorList>
            <person name="Anda M."/>
            <person name="Iwasaki W."/>
        </authorList>
    </citation>
    <scope>NUCLEOTIDE SEQUENCE [LARGE SCALE GENOMIC DNA]</scope>
    <source>
        <strain evidence="2 3">NBRC 101262</strain>
    </source>
</reference>
<name>A0ABM7VCX9_9BACT</name>
<organism evidence="2 3">
    <name type="scientific">Persicobacter psychrovividus</name>
    <dbReference type="NCBI Taxonomy" id="387638"/>
    <lineage>
        <taxon>Bacteria</taxon>
        <taxon>Pseudomonadati</taxon>
        <taxon>Bacteroidota</taxon>
        <taxon>Cytophagia</taxon>
        <taxon>Cytophagales</taxon>
        <taxon>Persicobacteraceae</taxon>
        <taxon>Persicobacter</taxon>
    </lineage>
</organism>
<dbReference type="EMBL" id="AP025292">
    <property type="protein sequence ID" value="BDC98758.1"/>
    <property type="molecule type" value="Genomic_DNA"/>
</dbReference>
<keyword evidence="1" id="KW-0812">Transmembrane</keyword>
<keyword evidence="1" id="KW-1133">Transmembrane helix</keyword>
<accession>A0ABM7VCX9</accession>
<keyword evidence="1" id="KW-0472">Membrane</keyword>
<gene>
    <name evidence="2" type="ORF">PEPS_10390</name>
</gene>
<dbReference type="Proteomes" id="UP001354989">
    <property type="component" value="Chromosome"/>
</dbReference>
<feature type="transmembrane region" description="Helical" evidence="1">
    <location>
        <begin position="62"/>
        <end position="87"/>
    </location>
</feature>
<evidence type="ECO:0000256" key="1">
    <source>
        <dbReference type="SAM" id="Phobius"/>
    </source>
</evidence>
<evidence type="ECO:0000313" key="2">
    <source>
        <dbReference type="EMBL" id="BDC98758.1"/>
    </source>
</evidence>
<keyword evidence="3" id="KW-1185">Reference proteome</keyword>
<evidence type="ECO:0000313" key="3">
    <source>
        <dbReference type="Proteomes" id="UP001354989"/>
    </source>
</evidence>
<protein>
    <submittedName>
        <fullName evidence="2">Uncharacterized protein</fullName>
    </submittedName>
</protein>
<sequence>MNDPSIFGKLPLDQELVLMFLVLIIWFARFGGWQLLNKLFIRYVIYRGDRTKEAKIDGPEGCLVSIIVCLIFMFSLFAIFGLIANYLNEHYVISD</sequence>
<proteinExistence type="predicted"/>